<name>A0A427YET0_9TREE</name>
<dbReference type="Proteomes" id="UP000279259">
    <property type="component" value="Unassembled WGS sequence"/>
</dbReference>
<reference evidence="3 4" key="1">
    <citation type="submission" date="2018-11" db="EMBL/GenBank/DDBJ databases">
        <title>Genome sequence of Saitozyma podzolica DSM 27192.</title>
        <authorList>
            <person name="Aliyu H."/>
            <person name="Gorte O."/>
            <person name="Ochsenreither K."/>
        </authorList>
    </citation>
    <scope>NUCLEOTIDE SEQUENCE [LARGE SCALE GENOMIC DNA]</scope>
    <source>
        <strain evidence="3 4">DSM 27192</strain>
    </source>
</reference>
<comment type="similarity">
    <text evidence="1">Belongs to the amidase family.</text>
</comment>
<evidence type="ECO:0000313" key="3">
    <source>
        <dbReference type="EMBL" id="RSH89580.1"/>
    </source>
</evidence>
<accession>A0A427YET0</accession>
<dbReference type="PANTHER" id="PTHR11895:SF170">
    <property type="entry name" value="AMIDASE"/>
    <property type="match status" value="1"/>
</dbReference>
<comment type="caution">
    <text evidence="3">The sequence shown here is derived from an EMBL/GenBank/DDBJ whole genome shotgun (WGS) entry which is preliminary data.</text>
</comment>
<dbReference type="GO" id="GO:0003824">
    <property type="term" value="F:catalytic activity"/>
    <property type="evidence" value="ECO:0007669"/>
    <property type="project" value="InterPro"/>
</dbReference>
<sequence>MSSTLAPSTLSPNNPITPSSVTDTLAKLGLAAPEKDVADYTSLLTGIWEIWNKVDGMDDYVPTVDTERFPREGVHFPEGDENKANAWAWKASVKDVSGKAKGGVLDGKTVCLKDNVALKGVPCLLGTNVIKDWTPNTDATVVTRILEAGGEITGKAVCENLSLWGVSCSSSTGRMDNVHAPGFSAGGSSSGTAVLVARGDVDLGIGGDQGGSIRLPSCCNGIVGLKPTTGLVPYTGIASLEPVIDHAGPMTRTVLDNALLLQAIAGADGIDDRQQAGCPFPSDVPDYPALAKQGVKGLKIGIQSEGLDRPLADKRVSELVVKAAEALRELGAEVEQVSVPFHKEAPDVWAVIGRMSATTSLMGKNCGRRQLCLNDLTDKMLPLKQEQLDVMFASGVNTIVNGLWGWDNLPPTLVGKATNLVRKLRDSYYAALDKYDVLVLPTLPFLAPKLPAENASVAELMINSAGVSLNTSAFNLTGMPALSLPVGFLPHPQDESARLPVGMQIVGKFYAEPTIYRVAYAWEQANDWKTFA</sequence>
<keyword evidence="4" id="KW-1185">Reference proteome</keyword>
<dbReference type="InterPro" id="IPR000120">
    <property type="entry name" value="Amidase"/>
</dbReference>
<organism evidence="3 4">
    <name type="scientific">Saitozyma podzolica</name>
    <dbReference type="NCBI Taxonomy" id="1890683"/>
    <lineage>
        <taxon>Eukaryota</taxon>
        <taxon>Fungi</taxon>
        <taxon>Dikarya</taxon>
        <taxon>Basidiomycota</taxon>
        <taxon>Agaricomycotina</taxon>
        <taxon>Tremellomycetes</taxon>
        <taxon>Tremellales</taxon>
        <taxon>Trimorphomycetaceae</taxon>
        <taxon>Saitozyma</taxon>
    </lineage>
</organism>
<dbReference type="SUPFAM" id="SSF75304">
    <property type="entry name" value="Amidase signature (AS) enzymes"/>
    <property type="match status" value="1"/>
</dbReference>
<feature type="domain" description="Amidase" evidence="2">
    <location>
        <begin position="90"/>
        <end position="514"/>
    </location>
</feature>
<dbReference type="InterPro" id="IPR036928">
    <property type="entry name" value="AS_sf"/>
</dbReference>
<proteinExistence type="inferred from homology"/>
<evidence type="ECO:0000259" key="2">
    <source>
        <dbReference type="Pfam" id="PF01425"/>
    </source>
</evidence>
<dbReference type="AlphaFoldDB" id="A0A427YET0"/>
<dbReference type="PROSITE" id="PS00571">
    <property type="entry name" value="AMIDASES"/>
    <property type="match status" value="1"/>
</dbReference>
<evidence type="ECO:0000256" key="1">
    <source>
        <dbReference type="ARBA" id="ARBA00009199"/>
    </source>
</evidence>
<evidence type="ECO:0000313" key="4">
    <source>
        <dbReference type="Proteomes" id="UP000279259"/>
    </source>
</evidence>
<protein>
    <recommendedName>
        <fullName evidence="2">Amidase domain-containing protein</fullName>
    </recommendedName>
</protein>
<dbReference type="Gene3D" id="3.90.1300.10">
    <property type="entry name" value="Amidase signature (AS) domain"/>
    <property type="match status" value="1"/>
</dbReference>
<dbReference type="InterPro" id="IPR023631">
    <property type="entry name" value="Amidase_dom"/>
</dbReference>
<dbReference type="Pfam" id="PF01425">
    <property type="entry name" value="Amidase"/>
    <property type="match status" value="1"/>
</dbReference>
<gene>
    <name evidence="3" type="ORF">EHS25_002131</name>
</gene>
<dbReference type="EMBL" id="RSCD01000013">
    <property type="protein sequence ID" value="RSH89580.1"/>
    <property type="molecule type" value="Genomic_DNA"/>
</dbReference>
<dbReference type="STRING" id="1890683.A0A427YET0"/>
<dbReference type="OrthoDB" id="1879366at2759"/>
<dbReference type="InterPro" id="IPR020556">
    <property type="entry name" value="Amidase_CS"/>
</dbReference>
<dbReference type="PANTHER" id="PTHR11895">
    <property type="entry name" value="TRANSAMIDASE"/>
    <property type="match status" value="1"/>
</dbReference>